<accession>X0T6Z0</accession>
<reference evidence="1" key="1">
    <citation type="journal article" date="2014" name="Front. Microbiol.">
        <title>High frequency of phylogenetically diverse reductive dehalogenase-homologous genes in deep subseafloor sedimentary metagenomes.</title>
        <authorList>
            <person name="Kawai M."/>
            <person name="Futagami T."/>
            <person name="Toyoda A."/>
            <person name="Takaki Y."/>
            <person name="Nishi S."/>
            <person name="Hori S."/>
            <person name="Arai W."/>
            <person name="Tsubouchi T."/>
            <person name="Morono Y."/>
            <person name="Uchiyama I."/>
            <person name="Ito T."/>
            <person name="Fujiyama A."/>
            <person name="Inagaki F."/>
            <person name="Takami H."/>
        </authorList>
    </citation>
    <scope>NUCLEOTIDE SEQUENCE</scope>
    <source>
        <strain evidence="1">Expedition CK06-06</strain>
    </source>
</reference>
<proteinExistence type="predicted"/>
<dbReference type="AlphaFoldDB" id="X0T6Z0"/>
<comment type="caution">
    <text evidence="1">The sequence shown here is derived from an EMBL/GenBank/DDBJ whole genome shotgun (WGS) entry which is preliminary data.</text>
</comment>
<evidence type="ECO:0000313" key="1">
    <source>
        <dbReference type="EMBL" id="GAF83091.1"/>
    </source>
</evidence>
<protein>
    <submittedName>
        <fullName evidence="1">Uncharacterized protein</fullName>
    </submittedName>
</protein>
<dbReference type="EMBL" id="BARS01006089">
    <property type="protein sequence ID" value="GAF83091.1"/>
    <property type="molecule type" value="Genomic_DNA"/>
</dbReference>
<sequence>MLLILVVFIVKAFGTLKPLKAALKQYEKSKDHINYKKMDVRNEIDDILSNFEKKEKGVKEDGISTKNIEEKRA</sequence>
<name>X0T6Z0_9ZZZZ</name>
<gene>
    <name evidence="1" type="ORF">S01H1_11912</name>
</gene>
<organism evidence="1">
    <name type="scientific">marine sediment metagenome</name>
    <dbReference type="NCBI Taxonomy" id="412755"/>
    <lineage>
        <taxon>unclassified sequences</taxon>
        <taxon>metagenomes</taxon>
        <taxon>ecological metagenomes</taxon>
    </lineage>
</organism>